<keyword evidence="2" id="KW-1185">Reference proteome</keyword>
<dbReference type="InterPro" id="IPR051549">
    <property type="entry name" value="PEP_Utilizing_Enz"/>
</dbReference>
<dbReference type="InterPro" id="IPR036291">
    <property type="entry name" value="NAD(P)-bd_dom_sf"/>
</dbReference>
<dbReference type="NCBIfam" id="NF008972">
    <property type="entry name" value="PRK12320.1"/>
    <property type="match status" value="1"/>
</dbReference>
<proteinExistence type="predicted"/>
<dbReference type="PANTHER" id="PTHR43615">
    <property type="entry name" value="PHOSPHOENOLPYRUVATE SYNTHASE-RELATED"/>
    <property type="match status" value="1"/>
</dbReference>
<dbReference type="SUPFAM" id="SSF51735">
    <property type="entry name" value="NAD(P)-binding Rossmann-fold domains"/>
    <property type="match status" value="1"/>
</dbReference>
<dbReference type="STRING" id="110505.ACT16_08370"/>
<dbReference type="RefSeq" id="WP_048890991.1">
    <property type="nucleotide sequence ID" value="NZ_AP024237.1"/>
</dbReference>
<dbReference type="EMBL" id="AP024237">
    <property type="protein sequence ID" value="BCO35853.1"/>
    <property type="molecule type" value="Genomic_DNA"/>
</dbReference>
<organism evidence="1 2">
    <name type="scientific">Mycobacterium heckeshornense</name>
    <dbReference type="NCBI Taxonomy" id="110505"/>
    <lineage>
        <taxon>Bacteria</taxon>
        <taxon>Bacillati</taxon>
        <taxon>Actinomycetota</taxon>
        <taxon>Actinomycetes</taxon>
        <taxon>Mycobacteriales</taxon>
        <taxon>Mycobacteriaceae</taxon>
        <taxon>Mycobacterium</taxon>
    </lineage>
</organism>
<dbReference type="InterPro" id="IPR001509">
    <property type="entry name" value="Epimerase_deHydtase"/>
</dbReference>
<reference evidence="1 2" key="1">
    <citation type="submission" date="2020-12" db="EMBL/GenBank/DDBJ databases">
        <title>Complete genome sequence of Mycobacterium heckeshornense JCM 15655T, closely related to a pathogenic non-tuberculous mycobacterial species Mycobacterium xenopi.</title>
        <authorList>
            <person name="Yoshida M."/>
            <person name="Fukano H."/>
            <person name="Asakura T."/>
            <person name="Suzuki M."/>
            <person name="Hoshino Y."/>
        </authorList>
    </citation>
    <scope>NUCLEOTIDE SEQUENCE [LARGE SCALE GENOMIC DNA]</scope>
    <source>
        <strain evidence="1 2">JCM 15655</strain>
    </source>
</reference>
<dbReference type="PANTHER" id="PTHR43615:SF1">
    <property type="entry name" value="PPDK_N DOMAIN-CONTAINING PROTEIN"/>
    <property type="match status" value="1"/>
</dbReference>
<sequence>MRILVTGITGVVGRLLARRLVAAGHAVTGIADYPHDSLDPDVAFVQAPLDDPVLQELADDADALIHLAPVETGAPGGAGIQGVVHVSDAAARAGARLLFVSPACGDPELYRQAEALVSSAWTPSLIVRIAPPVGRQLDWMVCRTVATLLRAKPSSRPLRLLHVDDLIRFLVLAVATNRGGSVDLATLDTTHVLTARRLLPLAPRFSRLHCWTDLAPELDTSALQEDWIFEFGWRATEAVADTARGLTGRKLEPSGAVDLPGHRPLPLEPVPRLQPSDGTALQCAAPDGLEGEFDDRIDPRFPVFSATGLSQPLPGPLTPITLDVQLAGLRAASRVLGEAMMLGSVADGEWASRAVAVFGHRPYVGVSVSVLAAAQLPGWDEHAVAERALGDDPSSLSLFPLGRPPLAAGVLGSAAKAIVGARAVAMLRHLKSDTRSYHAAAPVEHLDAERLAAMSDAQLEIRADLLRNRIQQGWGLTALWVIDAGIAAATLEHARAHVAVSGVDALLDSHQVATEIAALAALLRRRDQRLRTLAGDGDLDGIRALSTYVARAFEDALARIGHRGPGEVELANRVFGDDPAALLVAAADAAAKPPAEPASPEGGRLAERAAANARASRELAYDTTMRFTHELRMVLRELGSRRVSAELIDAVDDVYYLTCDEVLTMPADARLRIKRRRAERERLQGLRLPPIIDGAWTPVNPETSG</sequence>
<dbReference type="OrthoDB" id="9765468at2"/>
<dbReference type="AlphaFoldDB" id="A0A2G8BDA1"/>
<dbReference type="Proteomes" id="UP000595446">
    <property type="component" value="Chromosome"/>
</dbReference>
<name>A0A2G8BDA1_9MYCO</name>
<accession>A0A2G8BDA1</accession>
<dbReference type="Gene3D" id="3.40.50.720">
    <property type="entry name" value="NAD(P)-binding Rossmann-like Domain"/>
    <property type="match status" value="1"/>
</dbReference>
<evidence type="ECO:0000313" key="1">
    <source>
        <dbReference type="EMBL" id="BCO35853.1"/>
    </source>
</evidence>
<dbReference type="Pfam" id="PF01370">
    <property type="entry name" value="Epimerase"/>
    <property type="match status" value="1"/>
</dbReference>
<protein>
    <submittedName>
        <fullName evidence="1">Uncharacterized protein</fullName>
    </submittedName>
</protein>
<evidence type="ECO:0000313" key="2">
    <source>
        <dbReference type="Proteomes" id="UP000595446"/>
    </source>
</evidence>
<gene>
    <name evidence="1" type="ORF">MHEC_22860</name>
</gene>